<feature type="transmembrane region" description="Helical" evidence="3">
    <location>
        <begin position="64"/>
        <end position="83"/>
    </location>
</feature>
<name>A0A916Y893_9MICO</name>
<gene>
    <name evidence="4" type="primary">phnD</name>
    <name evidence="4" type="ORF">GCM10010915_12960</name>
</gene>
<evidence type="ECO:0000313" key="5">
    <source>
        <dbReference type="Proteomes" id="UP000633205"/>
    </source>
</evidence>
<keyword evidence="3" id="KW-0472">Membrane</keyword>
<organism evidence="4 5">
    <name type="scientific">Microbacterium faecale</name>
    <dbReference type="NCBI Taxonomy" id="1804630"/>
    <lineage>
        <taxon>Bacteria</taxon>
        <taxon>Bacillati</taxon>
        <taxon>Actinomycetota</taxon>
        <taxon>Actinomycetes</taxon>
        <taxon>Micrococcales</taxon>
        <taxon>Microbacteriaceae</taxon>
        <taxon>Microbacterium</taxon>
    </lineage>
</organism>
<keyword evidence="3" id="KW-0812">Transmembrane</keyword>
<proteinExistence type="inferred from homology"/>
<dbReference type="NCBIfam" id="TIGR01098">
    <property type="entry name" value="3A0109s03R"/>
    <property type="match status" value="1"/>
</dbReference>
<dbReference type="CDD" id="cd01071">
    <property type="entry name" value="PBP2_PhnD_like"/>
    <property type="match status" value="1"/>
</dbReference>
<dbReference type="Gene3D" id="3.40.190.10">
    <property type="entry name" value="Periplasmic binding protein-like II"/>
    <property type="match status" value="2"/>
</dbReference>
<accession>A0A916Y893</accession>
<reference evidence="4" key="1">
    <citation type="journal article" date="2014" name="Int. J. Syst. Evol. Microbiol.">
        <title>Complete genome sequence of Corynebacterium casei LMG S-19264T (=DSM 44701T), isolated from a smear-ripened cheese.</title>
        <authorList>
            <consortium name="US DOE Joint Genome Institute (JGI-PGF)"/>
            <person name="Walter F."/>
            <person name="Albersmeier A."/>
            <person name="Kalinowski J."/>
            <person name="Ruckert C."/>
        </authorList>
    </citation>
    <scope>NUCLEOTIDE SEQUENCE</scope>
    <source>
        <strain evidence="4">CGMCC 1.15152</strain>
    </source>
</reference>
<dbReference type="InterPro" id="IPR005770">
    <property type="entry name" value="PhnD"/>
</dbReference>
<dbReference type="Proteomes" id="UP000633205">
    <property type="component" value="Unassembled WGS sequence"/>
</dbReference>
<dbReference type="GO" id="GO:0043190">
    <property type="term" value="C:ATP-binding cassette (ABC) transporter complex"/>
    <property type="evidence" value="ECO:0007669"/>
    <property type="project" value="InterPro"/>
</dbReference>
<keyword evidence="3" id="KW-1133">Transmembrane helix</keyword>
<dbReference type="GO" id="GO:0055085">
    <property type="term" value="P:transmembrane transport"/>
    <property type="evidence" value="ECO:0007669"/>
    <property type="project" value="InterPro"/>
</dbReference>
<reference evidence="4" key="2">
    <citation type="submission" date="2020-09" db="EMBL/GenBank/DDBJ databases">
        <authorList>
            <person name="Sun Q."/>
            <person name="Zhou Y."/>
        </authorList>
    </citation>
    <scope>NUCLEOTIDE SEQUENCE</scope>
    <source>
        <strain evidence="4">CGMCC 1.15152</strain>
    </source>
</reference>
<evidence type="ECO:0000256" key="1">
    <source>
        <dbReference type="ARBA" id="ARBA00007162"/>
    </source>
</evidence>
<dbReference type="PANTHER" id="PTHR35841:SF1">
    <property type="entry name" value="PHOSPHONATES-BINDING PERIPLASMIC PROTEIN"/>
    <property type="match status" value="1"/>
</dbReference>
<dbReference type="AlphaFoldDB" id="A0A916Y893"/>
<keyword evidence="5" id="KW-1185">Reference proteome</keyword>
<comment type="similarity">
    <text evidence="1">Belongs to the phosphate/phosphite/phosphonate binding protein family.</text>
</comment>
<evidence type="ECO:0000256" key="2">
    <source>
        <dbReference type="ARBA" id="ARBA00022729"/>
    </source>
</evidence>
<sequence>MRDQLSRKFLECSPARFRPFGSGWGTGQVRRRRWIRPSLALPARTRNNQDGTLMISTRTKRTSLVALAGVGLLALAGCAGTAADETADSAGGNDWPDTLTFAQIPSESATSIAESNAPIIDALEQELGLTIEMQEATSYAAVIEALRAGQVDIGSMGPFSYVVAADSGAGVVPVGALADSPDEAASYRSYGIVPAGSDITSLADFAGKNVCFVDQTSTSGFLFPSAGLLEEGIDPTSDVEAVFAGGHDASALSVADGTCDAGFAFDTMVTHELIGSGQLEEGALEVVWESEDIPNSPTVVSDQLPQDLQDEITRVFQEQINKPALVEMGICDSEEDCELPEESAYGFIAVEDSLYDGIRAVCDITESESCVA</sequence>
<dbReference type="SUPFAM" id="SSF53850">
    <property type="entry name" value="Periplasmic binding protein-like II"/>
    <property type="match status" value="1"/>
</dbReference>
<dbReference type="PANTHER" id="PTHR35841">
    <property type="entry name" value="PHOSPHONATES-BINDING PERIPLASMIC PROTEIN"/>
    <property type="match status" value="1"/>
</dbReference>
<dbReference type="EMBL" id="BMHO01000001">
    <property type="protein sequence ID" value="GGD33960.1"/>
    <property type="molecule type" value="Genomic_DNA"/>
</dbReference>
<evidence type="ECO:0000313" key="4">
    <source>
        <dbReference type="EMBL" id="GGD33960.1"/>
    </source>
</evidence>
<comment type="caution">
    <text evidence="4">The sequence shown here is derived from an EMBL/GenBank/DDBJ whole genome shotgun (WGS) entry which is preliminary data.</text>
</comment>
<dbReference type="Pfam" id="PF12974">
    <property type="entry name" value="Phosphonate-bd"/>
    <property type="match status" value="1"/>
</dbReference>
<evidence type="ECO:0000256" key="3">
    <source>
        <dbReference type="SAM" id="Phobius"/>
    </source>
</evidence>
<keyword evidence="2" id="KW-0732">Signal</keyword>
<protein>
    <submittedName>
        <fullName evidence="4">Phosphate-import protein PhnD</fullName>
    </submittedName>
</protein>